<name>X1UNW3_9ZZZZ</name>
<sequence>AFTPEEIAEFGRIYGDDALAEIVATERDCSKDMKCYQRIIREKFDRGEGVEQGELMPEDISLELRDTVLRPISREVAKDFIEKYEWLGTLGTFKFGYGLYFGYKLGVAICFSKTTTWQA</sequence>
<feature type="non-terminal residue" evidence="1">
    <location>
        <position position="1"/>
    </location>
</feature>
<feature type="non-terminal residue" evidence="1">
    <location>
        <position position="119"/>
    </location>
</feature>
<dbReference type="EMBL" id="BARW01040610">
    <property type="protein sequence ID" value="GAJ19199.1"/>
    <property type="molecule type" value="Genomic_DNA"/>
</dbReference>
<protein>
    <submittedName>
        <fullName evidence="1">Uncharacterized protein</fullName>
    </submittedName>
</protein>
<comment type="caution">
    <text evidence="1">The sequence shown here is derived from an EMBL/GenBank/DDBJ whole genome shotgun (WGS) entry which is preliminary data.</text>
</comment>
<dbReference type="AlphaFoldDB" id="X1UNW3"/>
<reference evidence="1" key="1">
    <citation type="journal article" date="2014" name="Front. Microbiol.">
        <title>High frequency of phylogenetically diverse reductive dehalogenase-homologous genes in deep subseafloor sedimentary metagenomes.</title>
        <authorList>
            <person name="Kawai M."/>
            <person name="Futagami T."/>
            <person name="Toyoda A."/>
            <person name="Takaki Y."/>
            <person name="Nishi S."/>
            <person name="Hori S."/>
            <person name="Arai W."/>
            <person name="Tsubouchi T."/>
            <person name="Morono Y."/>
            <person name="Uchiyama I."/>
            <person name="Ito T."/>
            <person name="Fujiyama A."/>
            <person name="Inagaki F."/>
            <person name="Takami H."/>
        </authorList>
    </citation>
    <scope>NUCLEOTIDE SEQUENCE</scope>
    <source>
        <strain evidence="1">Expedition CK06-06</strain>
    </source>
</reference>
<evidence type="ECO:0000313" key="1">
    <source>
        <dbReference type="EMBL" id="GAJ19199.1"/>
    </source>
</evidence>
<proteinExistence type="predicted"/>
<accession>X1UNW3</accession>
<organism evidence="1">
    <name type="scientific">marine sediment metagenome</name>
    <dbReference type="NCBI Taxonomy" id="412755"/>
    <lineage>
        <taxon>unclassified sequences</taxon>
        <taxon>metagenomes</taxon>
        <taxon>ecological metagenomes</taxon>
    </lineage>
</organism>
<gene>
    <name evidence="1" type="ORF">S12H4_61267</name>
</gene>